<feature type="transmembrane region" description="Helical" evidence="1">
    <location>
        <begin position="52"/>
        <end position="77"/>
    </location>
</feature>
<evidence type="ECO:0008006" key="4">
    <source>
        <dbReference type="Google" id="ProtNLM"/>
    </source>
</evidence>
<dbReference type="Proteomes" id="UP000203464">
    <property type="component" value="Unassembled WGS sequence"/>
</dbReference>
<name>A0A238KB81_9RHOB</name>
<proteinExistence type="predicted"/>
<sequence>MLETRLPRIARIFHSVTVASLVMLPLLLIVGIGSNTALPVNVNGYADLSDGAWPVSVWLGLFVGLIPFVFSMFALNAMRRLFGLYRSGDPLDPKAAPLIKAIGFNLLVAAVLGVVLTPIQTGLMSMSNPAGERSISAEISSSDIGFILVAGLMMLIGWSMNEASKIAAENREFV</sequence>
<dbReference type="InterPro" id="IPR021354">
    <property type="entry name" value="DUF2975"/>
</dbReference>
<protein>
    <recommendedName>
        <fullName evidence="4">DUF2975 domain-containing protein</fullName>
    </recommendedName>
</protein>
<dbReference type="OrthoDB" id="7849390at2"/>
<evidence type="ECO:0000256" key="1">
    <source>
        <dbReference type="SAM" id="Phobius"/>
    </source>
</evidence>
<gene>
    <name evidence="2" type="ORF">OCA8868_02267</name>
</gene>
<feature type="transmembrane region" description="Helical" evidence="1">
    <location>
        <begin position="139"/>
        <end position="158"/>
    </location>
</feature>
<evidence type="ECO:0000313" key="3">
    <source>
        <dbReference type="Proteomes" id="UP000203464"/>
    </source>
</evidence>
<dbReference type="EMBL" id="FXYD01000003">
    <property type="protein sequence ID" value="SMX40090.1"/>
    <property type="molecule type" value="Genomic_DNA"/>
</dbReference>
<reference evidence="3" key="1">
    <citation type="submission" date="2017-05" db="EMBL/GenBank/DDBJ databases">
        <authorList>
            <person name="Rodrigo-Torres L."/>
            <person name="Arahal R. D."/>
            <person name="Lucena T."/>
        </authorList>
    </citation>
    <scope>NUCLEOTIDE SEQUENCE [LARGE SCALE GENOMIC DNA]</scope>
    <source>
        <strain evidence="3">CECT 8868</strain>
    </source>
</reference>
<dbReference type="Pfam" id="PF11188">
    <property type="entry name" value="DUF2975"/>
    <property type="match status" value="1"/>
</dbReference>
<feature type="transmembrane region" description="Helical" evidence="1">
    <location>
        <begin position="98"/>
        <end position="119"/>
    </location>
</feature>
<keyword evidence="1" id="KW-0812">Transmembrane</keyword>
<evidence type="ECO:0000313" key="2">
    <source>
        <dbReference type="EMBL" id="SMX40090.1"/>
    </source>
</evidence>
<keyword evidence="3" id="KW-1185">Reference proteome</keyword>
<keyword evidence="1" id="KW-1133">Transmembrane helix</keyword>
<feature type="transmembrane region" description="Helical" evidence="1">
    <location>
        <begin position="12"/>
        <end position="32"/>
    </location>
</feature>
<organism evidence="2 3">
    <name type="scientific">Octadecabacter ascidiaceicola</name>
    <dbReference type="NCBI Taxonomy" id="1655543"/>
    <lineage>
        <taxon>Bacteria</taxon>
        <taxon>Pseudomonadati</taxon>
        <taxon>Pseudomonadota</taxon>
        <taxon>Alphaproteobacteria</taxon>
        <taxon>Rhodobacterales</taxon>
        <taxon>Roseobacteraceae</taxon>
        <taxon>Octadecabacter</taxon>
    </lineage>
</organism>
<accession>A0A238KB81</accession>
<keyword evidence="1" id="KW-0472">Membrane</keyword>
<dbReference type="AlphaFoldDB" id="A0A238KB81"/>
<dbReference type="RefSeq" id="WP_093996638.1">
    <property type="nucleotide sequence ID" value="NZ_FXYD01000003.1"/>
</dbReference>